<dbReference type="Proteomes" id="UP000175691">
    <property type="component" value="Unassembled WGS sequence"/>
</dbReference>
<gene>
    <name evidence="2" type="ORF">BFC18_12330</name>
</gene>
<accession>A0A1E7ZAR0</accession>
<dbReference type="RefSeq" id="WP_070125615.1">
    <property type="nucleotide sequence ID" value="NZ_MDHN01000028.1"/>
</dbReference>
<dbReference type="STRING" id="1656094.BFC18_12330"/>
<sequence>MRYLTTAMMALVLTLSVLSSKAFAELTPQEQRLADMMLSGDMTQLRAASKQIYSAKIANPELLDIAAAILLKKYPHATRSEVDSLAWVARAIGASENGRYYSVLSEVVEKTTIDKLERHADKALDDLPGAEGEQFAYGMYMLPEKLYSKELDSSVISRLKSQMTAGDLSNLKQAAKEMTSRELKSQALCDIAAEILLRNYASAQKNQLDTFAWLMNAIGRSGMARYHDVLLEVEENSETRKLRKYAESNREALNEETAEQYKLGMFDEPLPDYAF</sequence>
<keyword evidence="3" id="KW-1185">Reference proteome</keyword>
<evidence type="ECO:0000256" key="1">
    <source>
        <dbReference type="SAM" id="SignalP"/>
    </source>
</evidence>
<dbReference type="EMBL" id="MDHN01000028">
    <property type="protein sequence ID" value="OFC70542.1"/>
    <property type="molecule type" value="Genomic_DNA"/>
</dbReference>
<protein>
    <recommendedName>
        <fullName evidence="4">HEAT repeat domain-containing protein</fullName>
    </recommendedName>
</protein>
<comment type="caution">
    <text evidence="2">The sequence shown here is derived from an EMBL/GenBank/DDBJ whole genome shotgun (WGS) entry which is preliminary data.</text>
</comment>
<proteinExistence type="predicted"/>
<feature type="signal peptide" evidence="1">
    <location>
        <begin position="1"/>
        <end position="24"/>
    </location>
</feature>
<feature type="chain" id="PRO_5009209607" description="HEAT repeat domain-containing protein" evidence="1">
    <location>
        <begin position="25"/>
        <end position="275"/>
    </location>
</feature>
<organism evidence="2 3">
    <name type="scientific">Alteromonas confluentis</name>
    <dbReference type="NCBI Taxonomy" id="1656094"/>
    <lineage>
        <taxon>Bacteria</taxon>
        <taxon>Pseudomonadati</taxon>
        <taxon>Pseudomonadota</taxon>
        <taxon>Gammaproteobacteria</taxon>
        <taxon>Alteromonadales</taxon>
        <taxon>Alteromonadaceae</taxon>
        <taxon>Alteromonas/Salinimonas group</taxon>
        <taxon>Alteromonas</taxon>
    </lineage>
</organism>
<keyword evidence="1" id="KW-0732">Signal</keyword>
<evidence type="ECO:0000313" key="3">
    <source>
        <dbReference type="Proteomes" id="UP000175691"/>
    </source>
</evidence>
<evidence type="ECO:0008006" key="4">
    <source>
        <dbReference type="Google" id="ProtNLM"/>
    </source>
</evidence>
<evidence type="ECO:0000313" key="2">
    <source>
        <dbReference type="EMBL" id="OFC70542.1"/>
    </source>
</evidence>
<reference evidence="2 3" key="1">
    <citation type="submission" date="2016-08" db="EMBL/GenBank/DDBJ databases">
        <authorList>
            <person name="Seilhamer J.J."/>
        </authorList>
    </citation>
    <scope>NUCLEOTIDE SEQUENCE [LARGE SCALE GENOMIC DNA]</scope>
    <source>
        <strain evidence="2 3">KCTC 42603</strain>
    </source>
</reference>
<dbReference type="AlphaFoldDB" id="A0A1E7ZAR0"/>
<name>A0A1E7ZAR0_9ALTE</name>
<dbReference type="OrthoDB" id="6287519at2"/>